<evidence type="ECO:0000259" key="1">
    <source>
        <dbReference type="Pfam" id="PF01593"/>
    </source>
</evidence>
<dbReference type="InterPro" id="IPR002937">
    <property type="entry name" value="Amino_oxidase"/>
</dbReference>
<feature type="domain" description="Amine oxidase" evidence="1">
    <location>
        <begin position="14"/>
        <end position="281"/>
    </location>
</feature>
<name>A0AAD7ZRJ6_DIPPU</name>
<dbReference type="EMBL" id="JASPKZ010007259">
    <property type="protein sequence ID" value="KAJ9585575.1"/>
    <property type="molecule type" value="Genomic_DNA"/>
</dbReference>
<dbReference type="GO" id="GO:0046592">
    <property type="term" value="F:polyamine oxidase activity"/>
    <property type="evidence" value="ECO:0007669"/>
    <property type="project" value="TreeGrafter"/>
</dbReference>
<evidence type="ECO:0000313" key="2">
    <source>
        <dbReference type="EMBL" id="KAJ9585575.1"/>
    </source>
</evidence>
<dbReference type="InterPro" id="IPR036188">
    <property type="entry name" value="FAD/NAD-bd_sf"/>
</dbReference>
<dbReference type="PANTHER" id="PTHR10742:SF398">
    <property type="entry name" value="AMINE OXIDASE DOMAIN-CONTAINING PROTEIN-RELATED"/>
    <property type="match status" value="1"/>
</dbReference>
<accession>A0AAD7ZRJ6</accession>
<organism evidence="2 3">
    <name type="scientific">Diploptera punctata</name>
    <name type="common">Pacific beetle cockroach</name>
    <dbReference type="NCBI Taxonomy" id="6984"/>
    <lineage>
        <taxon>Eukaryota</taxon>
        <taxon>Metazoa</taxon>
        <taxon>Ecdysozoa</taxon>
        <taxon>Arthropoda</taxon>
        <taxon>Hexapoda</taxon>
        <taxon>Insecta</taxon>
        <taxon>Pterygota</taxon>
        <taxon>Neoptera</taxon>
        <taxon>Polyneoptera</taxon>
        <taxon>Dictyoptera</taxon>
        <taxon>Blattodea</taxon>
        <taxon>Blaberoidea</taxon>
        <taxon>Blaberidae</taxon>
        <taxon>Diplopterinae</taxon>
        <taxon>Diploptera</taxon>
    </lineage>
</organism>
<dbReference type="InterPro" id="IPR050281">
    <property type="entry name" value="Flavin_monoamine_oxidase"/>
</dbReference>
<comment type="caution">
    <text evidence="2">The sequence shown here is derived from an EMBL/GenBank/DDBJ whole genome shotgun (WGS) entry which is preliminary data.</text>
</comment>
<feature type="non-terminal residue" evidence="2">
    <location>
        <position position="281"/>
    </location>
</feature>
<proteinExistence type="predicted"/>
<gene>
    <name evidence="2" type="ORF">L9F63_002605</name>
</gene>
<dbReference type="Proteomes" id="UP001233999">
    <property type="component" value="Unassembled WGS sequence"/>
</dbReference>
<evidence type="ECO:0000313" key="3">
    <source>
        <dbReference type="Proteomes" id="UP001233999"/>
    </source>
</evidence>
<protein>
    <recommendedName>
        <fullName evidence="1">Amine oxidase domain-containing protein</fullName>
    </recommendedName>
</protein>
<dbReference type="SUPFAM" id="SSF51905">
    <property type="entry name" value="FAD/NAD(P)-binding domain"/>
    <property type="match status" value="1"/>
</dbReference>
<dbReference type="Gene3D" id="3.50.50.60">
    <property type="entry name" value="FAD/NAD(P)-binding domain"/>
    <property type="match status" value="2"/>
</dbReference>
<reference evidence="2" key="2">
    <citation type="submission" date="2023-05" db="EMBL/GenBank/DDBJ databases">
        <authorList>
            <person name="Fouks B."/>
        </authorList>
    </citation>
    <scope>NUCLEOTIDE SEQUENCE</scope>
    <source>
        <strain evidence="2">Stay&amp;Tobe</strain>
        <tissue evidence="2">Testes</tissue>
    </source>
</reference>
<dbReference type="Pfam" id="PF01593">
    <property type="entry name" value="Amino_oxidase"/>
    <property type="match status" value="1"/>
</dbReference>
<dbReference type="PANTHER" id="PTHR10742">
    <property type="entry name" value="FLAVIN MONOAMINE OXIDASE"/>
    <property type="match status" value="1"/>
</dbReference>
<keyword evidence="3" id="KW-1185">Reference proteome</keyword>
<feature type="non-terminal residue" evidence="2">
    <location>
        <position position="1"/>
    </location>
</feature>
<dbReference type="AlphaFoldDB" id="A0AAD7ZRJ6"/>
<sequence>VERVKIVIVGAGASGIAAATKLLENGINDFVILEAQDYYGGRVNTVRFGDEYVDLGAQWIHGEEGNVVFKMAKPHNLIEKDEFKTTYLQSSGNVLDKEQINSILDILDEITESAYQDLHNYTDSLGNFFNQEYPKMLKKQSLQSSALTWEMFDWYQKDLNVEDSSDTWFQVSGYGYTVYERCEGFQEWGWKAGGYATLLDLLMKKIPDASNELSVGDKIHHQAEVVQILWDDNDEVVVKLRSGGMFIAEHVVMTVSLGVLKTNSHLMFKPALPQHKLNSIQ</sequence>
<reference evidence="2" key="1">
    <citation type="journal article" date="2023" name="IScience">
        <title>Live-bearing cockroach genome reveals convergent evolutionary mechanisms linked to viviparity in insects and beyond.</title>
        <authorList>
            <person name="Fouks B."/>
            <person name="Harrison M.C."/>
            <person name="Mikhailova A.A."/>
            <person name="Marchal E."/>
            <person name="English S."/>
            <person name="Carruthers M."/>
            <person name="Jennings E.C."/>
            <person name="Chiamaka E.L."/>
            <person name="Frigard R.A."/>
            <person name="Pippel M."/>
            <person name="Attardo G.M."/>
            <person name="Benoit J.B."/>
            <person name="Bornberg-Bauer E."/>
            <person name="Tobe S.S."/>
        </authorList>
    </citation>
    <scope>NUCLEOTIDE SEQUENCE</scope>
    <source>
        <strain evidence="2">Stay&amp;Tobe</strain>
    </source>
</reference>